<dbReference type="Proteomes" id="UP000190162">
    <property type="component" value="Unassembled WGS sequence"/>
</dbReference>
<accession>A0A1T4W570</accession>
<reference evidence="4" key="1">
    <citation type="submission" date="2017-02" db="EMBL/GenBank/DDBJ databases">
        <authorList>
            <person name="Varghese N."/>
            <person name="Submissions S."/>
        </authorList>
    </citation>
    <scope>NUCLEOTIDE SEQUENCE [LARGE SCALE GENOMIC DNA]</scope>
    <source>
        <strain evidence="4">DSM 22720</strain>
    </source>
</reference>
<evidence type="ECO:0000259" key="1">
    <source>
        <dbReference type="Pfam" id="PF10000"/>
    </source>
</evidence>
<dbReference type="Pfam" id="PF10000">
    <property type="entry name" value="ACT_3"/>
    <property type="match status" value="1"/>
</dbReference>
<name>A0A1T4W570_9GAMM</name>
<dbReference type="PANTHER" id="PTHR39199">
    <property type="entry name" value="BLR5128 PROTEIN"/>
    <property type="match status" value="1"/>
</dbReference>
<evidence type="ECO:0000313" key="3">
    <source>
        <dbReference type="EMBL" id="SKA72406.1"/>
    </source>
</evidence>
<dbReference type="RefSeq" id="WP_078754730.1">
    <property type="nucleotide sequence ID" value="NZ_FUXU01000158.1"/>
</dbReference>
<dbReference type="InterPro" id="IPR045865">
    <property type="entry name" value="ACT-like_dom_sf"/>
</dbReference>
<gene>
    <name evidence="3" type="ORF">SAMN02745132_04757</name>
</gene>
<dbReference type="OrthoDB" id="517867at2"/>
<feature type="domain" description="CASTOR ACT" evidence="2">
    <location>
        <begin position="73"/>
        <end position="128"/>
    </location>
</feature>
<feature type="domain" description="DUF2241" evidence="1">
    <location>
        <begin position="2"/>
        <end position="71"/>
    </location>
</feature>
<sequence length="135" mass="14657">MSGIVDLDALLRSMKPELESYEVVFCSVDGKLKDYIELAPLATFQESEGLTLVLSKAMADSAKLPYDGVFKKITLTVHSSLDAVGLTAAVSTKLAERGISANVIAAFYHDHVFVPADKAEIALSALQDFEKRQLH</sequence>
<dbReference type="EMBL" id="FUXU01000158">
    <property type="protein sequence ID" value="SKA72406.1"/>
    <property type="molecule type" value="Genomic_DNA"/>
</dbReference>
<dbReference type="Gene3D" id="3.30.2130.10">
    <property type="entry name" value="VC0802-like"/>
    <property type="match status" value="1"/>
</dbReference>
<evidence type="ECO:0000259" key="2">
    <source>
        <dbReference type="Pfam" id="PF13840"/>
    </source>
</evidence>
<keyword evidence="4" id="KW-1185">Reference proteome</keyword>
<evidence type="ECO:0000313" key="4">
    <source>
        <dbReference type="Proteomes" id="UP000190162"/>
    </source>
</evidence>
<organism evidence="3 4">
    <name type="scientific">Enterovibrio nigricans DSM 22720</name>
    <dbReference type="NCBI Taxonomy" id="1121868"/>
    <lineage>
        <taxon>Bacteria</taxon>
        <taxon>Pseudomonadati</taxon>
        <taxon>Pseudomonadota</taxon>
        <taxon>Gammaproteobacteria</taxon>
        <taxon>Vibrionales</taxon>
        <taxon>Vibrionaceae</taxon>
        <taxon>Enterovibrio</taxon>
    </lineage>
</organism>
<protein>
    <submittedName>
        <fullName evidence="3">Uncharacterized protein</fullName>
    </submittedName>
</protein>
<proteinExistence type="predicted"/>
<dbReference type="AlphaFoldDB" id="A0A1T4W570"/>
<dbReference type="PANTHER" id="PTHR39199:SF1">
    <property type="entry name" value="BLR5128 PROTEIN"/>
    <property type="match status" value="1"/>
</dbReference>
<dbReference type="SUPFAM" id="SSF55021">
    <property type="entry name" value="ACT-like"/>
    <property type="match status" value="2"/>
</dbReference>
<dbReference type="Pfam" id="PF13840">
    <property type="entry name" value="ACT_7"/>
    <property type="match status" value="1"/>
</dbReference>
<dbReference type="InterPro" id="IPR027795">
    <property type="entry name" value="CASTOR_ACT_dom"/>
</dbReference>
<dbReference type="InterPro" id="IPR018717">
    <property type="entry name" value="DUF2241"/>
</dbReference>